<sequence>MLLYPRLNGIHRSGAIHYNYNELVAVRSNSHILYPPRLDMDIHHSSASYVTYIAEMHPCPLIYEFLCQIFSTRNTAMWSGHVAGSMDLPLL</sequence>
<reference evidence="2" key="2">
    <citation type="submission" date="2015-01" db="EMBL/GenBank/DDBJ databases">
        <title>Evolutionary Origins and Diversification of the Mycorrhizal Mutualists.</title>
        <authorList>
            <consortium name="DOE Joint Genome Institute"/>
            <consortium name="Mycorrhizal Genomics Consortium"/>
            <person name="Kohler A."/>
            <person name="Kuo A."/>
            <person name="Nagy L.G."/>
            <person name="Floudas D."/>
            <person name="Copeland A."/>
            <person name="Barry K.W."/>
            <person name="Cichocki N."/>
            <person name="Veneault-Fourrey C."/>
            <person name="LaButti K."/>
            <person name="Lindquist E.A."/>
            <person name="Lipzen A."/>
            <person name="Lundell T."/>
            <person name="Morin E."/>
            <person name="Murat C."/>
            <person name="Riley R."/>
            <person name="Ohm R."/>
            <person name="Sun H."/>
            <person name="Tunlid A."/>
            <person name="Henrissat B."/>
            <person name="Grigoriev I.V."/>
            <person name="Hibbett D.S."/>
            <person name="Martin F."/>
        </authorList>
    </citation>
    <scope>NUCLEOTIDE SEQUENCE [LARGE SCALE GENOMIC DNA]</scope>
    <source>
        <strain evidence="2">Foug A</strain>
    </source>
</reference>
<protein>
    <submittedName>
        <fullName evidence="1">Uncharacterized protein</fullName>
    </submittedName>
</protein>
<dbReference type="HOGENOM" id="CLU_2428343_0_0_1"/>
<dbReference type="AlphaFoldDB" id="A0A0C2ZVI0"/>
<gene>
    <name evidence="1" type="ORF">SCLCIDRAFT_240259</name>
</gene>
<dbReference type="Proteomes" id="UP000053989">
    <property type="component" value="Unassembled WGS sequence"/>
</dbReference>
<proteinExistence type="predicted"/>
<evidence type="ECO:0000313" key="1">
    <source>
        <dbReference type="EMBL" id="KIM56502.1"/>
    </source>
</evidence>
<name>A0A0C2ZVI0_9AGAM</name>
<organism evidence="1 2">
    <name type="scientific">Scleroderma citrinum Foug A</name>
    <dbReference type="NCBI Taxonomy" id="1036808"/>
    <lineage>
        <taxon>Eukaryota</taxon>
        <taxon>Fungi</taxon>
        <taxon>Dikarya</taxon>
        <taxon>Basidiomycota</taxon>
        <taxon>Agaricomycotina</taxon>
        <taxon>Agaricomycetes</taxon>
        <taxon>Agaricomycetidae</taxon>
        <taxon>Boletales</taxon>
        <taxon>Sclerodermatineae</taxon>
        <taxon>Sclerodermataceae</taxon>
        <taxon>Scleroderma</taxon>
    </lineage>
</organism>
<dbReference type="InParanoid" id="A0A0C2ZVI0"/>
<evidence type="ECO:0000313" key="2">
    <source>
        <dbReference type="Proteomes" id="UP000053989"/>
    </source>
</evidence>
<keyword evidence="2" id="KW-1185">Reference proteome</keyword>
<dbReference type="EMBL" id="KN822115">
    <property type="protein sequence ID" value="KIM56502.1"/>
    <property type="molecule type" value="Genomic_DNA"/>
</dbReference>
<accession>A0A0C2ZVI0</accession>
<reference evidence="1 2" key="1">
    <citation type="submission" date="2014-04" db="EMBL/GenBank/DDBJ databases">
        <authorList>
            <consortium name="DOE Joint Genome Institute"/>
            <person name="Kuo A."/>
            <person name="Kohler A."/>
            <person name="Nagy L.G."/>
            <person name="Floudas D."/>
            <person name="Copeland A."/>
            <person name="Barry K.W."/>
            <person name="Cichocki N."/>
            <person name="Veneault-Fourrey C."/>
            <person name="LaButti K."/>
            <person name="Lindquist E.A."/>
            <person name="Lipzen A."/>
            <person name="Lundell T."/>
            <person name="Morin E."/>
            <person name="Murat C."/>
            <person name="Sun H."/>
            <person name="Tunlid A."/>
            <person name="Henrissat B."/>
            <person name="Grigoriev I.V."/>
            <person name="Hibbett D.S."/>
            <person name="Martin F."/>
            <person name="Nordberg H.P."/>
            <person name="Cantor M.N."/>
            <person name="Hua S.X."/>
        </authorList>
    </citation>
    <scope>NUCLEOTIDE SEQUENCE [LARGE SCALE GENOMIC DNA]</scope>
    <source>
        <strain evidence="1 2">Foug A</strain>
    </source>
</reference>